<dbReference type="PROSITE" id="PS50005">
    <property type="entry name" value="TPR"/>
    <property type="match status" value="5"/>
</dbReference>
<dbReference type="Gene3D" id="3.60.40.10">
    <property type="entry name" value="PPM-type phosphatase domain"/>
    <property type="match status" value="1"/>
</dbReference>
<dbReference type="SMART" id="SM00331">
    <property type="entry name" value="PP2C_SIG"/>
    <property type="match status" value="1"/>
</dbReference>
<feature type="repeat" description="TPR" evidence="3">
    <location>
        <begin position="49"/>
        <end position="82"/>
    </location>
</feature>
<dbReference type="AlphaFoldDB" id="A0A5C6RW77"/>
<keyword evidence="4" id="KW-1133">Transmembrane helix</keyword>
<dbReference type="PROSITE" id="PS50293">
    <property type="entry name" value="TPR_REGION"/>
    <property type="match status" value="1"/>
</dbReference>
<evidence type="ECO:0000256" key="1">
    <source>
        <dbReference type="ARBA" id="ARBA00022737"/>
    </source>
</evidence>
<comment type="caution">
    <text evidence="6">The sequence shown here is derived from an EMBL/GenBank/DDBJ whole genome shotgun (WGS) entry which is preliminary data.</text>
</comment>
<dbReference type="Proteomes" id="UP000321721">
    <property type="component" value="Unassembled WGS sequence"/>
</dbReference>
<feature type="transmembrane region" description="Helical" evidence="4">
    <location>
        <begin position="367"/>
        <end position="387"/>
    </location>
</feature>
<keyword evidence="7" id="KW-1185">Reference proteome</keyword>
<dbReference type="Pfam" id="PF13374">
    <property type="entry name" value="TPR_10"/>
    <property type="match status" value="1"/>
</dbReference>
<dbReference type="InterPro" id="IPR036457">
    <property type="entry name" value="PPM-type-like_dom_sf"/>
</dbReference>
<dbReference type="SMART" id="SM00028">
    <property type="entry name" value="TPR"/>
    <property type="match status" value="6"/>
</dbReference>
<dbReference type="InterPro" id="IPR019734">
    <property type="entry name" value="TPR_rpt"/>
</dbReference>
<accession>A0A5C6RW77</accession>
<dbReference type="PANTHER" id="PTHR45641:SF19">
    <property type="entry name" value="NEPHROCYSTIN-3"/>
    <property type="match status" value="1"/>
</dbReference>
<organism evidence="6 7">
    <name type="scientific">Vicingus serpentipes</name>
    <dbReference type="NCBI Taxonomy" id="1926625"/>
    <lineage>
        <taxon>Bacteria</taxon>
        <taxon>Pseudomonadati</taxon>
        <taxon>Bacteroidota</taxon>
        <taxon>Flavobacteriia</taxon>
        <taxon>Flavobacteriales</taxon>
        <taxon>Vicingaceae</taxon>
        <taxon>Vicingus</taxon>
    </lineage>
</organism>
<reference evidence="6 7" key="1">
    <citation type="submission" date="2019-08" db="EMBL/GenBank/DDBJ databases">
        <title>Genome of Vicingus serpentipes NCIMB 15042.</title>
        <authorList>
            <person name="Bowman J.P."/>
        </authorList>
    </citation>
    <scope>NUCLEOTIDE SEQUENCE [LARGE SCALE GENOMIC DNA]</scope>
    <source>
        <strain evidence="6 7">NCIMB 15042</strain>
    </source>
</reference>
<dbReference type="Gene3D" id="1.25.40.10">
    <property type="entry name" value="Tetratricopeptide repeat domain"/>
    <property type="match status" value="2"/>
</dbReference>
<evidence type="ECO:0000313" key="7">
    <source>
        <dbReference type="Proteomes" id="UP000321721"/>
    </source>
</evidence>
<dbReference type="PANTHER" id="PTHR45641">
    <property type="entry name" value="TETRATRICOPEPTIDE REPEAT PROTEIN (AFU_ORTHOLOGUE AFUA_6G03870)"/>
    <property type="match status" value="1"/>
</dbReference>
<evidence type="ECO:0000313" key="6">
    <source>
        <dbReference type="EMBL" id="TXB65840.1"/>
    </source>
</evidence>
<dbReference type="InterPro" id="IPR011990">
    <property type="entry name" value="TPR-like_helical_dom_sf"/>
</dbReference>
<dbReference type="RefSeq" id="WP_147099072.1">
    <property type="nucleotide sequence ID" value="NZ_VOOS01000002.1"/>
</dbReference>
<keyword evidence="2 3" id="KW-0802">TPR repeat</keyword>
<evidence type="ECO:0000256" key="4">
    <source>
        <dbReference type="SAM" id="Phobius"/>
    </source>
</evidence>
<feature type="repeat" description="TPR" evidence="3">
    <location>
        <begin position="89"/>
        <end position="122"/>
    </location>
</feature>
<feature type="repeat" description="TPR" evidence="3">
    <location>
        <begin position="209"/>
        <end position="242"/>
    </location>
</feature>
<feature type="domain" description="PPM-type phosphatase" evidence="5">
    <location>
        <begin position="451"/>
        <end position="671"/>
    </location>
</feature>
<proteinExistence type="predicted"/>
<gene>
    <name evidence="6" type="ORF">FRY74_04535</name>
</gene>
<dbReference type="Pfam" id="PF13424">
    <property type="entry name" value="TPR_12"/>
    <property type="match status" value="2"/>
</dbReference>
<evidence type="ECO:0000256" key="2">
    <source>
        <dbReference type="ARBA" id="ARBA00022803"/>
    </source>
</evidence>
<keyword evidence="1" id="KW-0677">Repeat</keyword>
<feature type="repeat" description="TPR" evidence="3">
    <location>
        <begin position="169"/>
        <end position="202"/>
    </location>
</feature>
<keyword evidence="4" id="KW-0472">Membrane</keyword>
<evidence type="ECO:0000259" key="5">
    <source>
        <dbReference type="SMART" id="SM00331"/>
    </source>
</evidence>
<feature type="repeat" description="TPR" evidence="3">
    <location>
        <begin position="129"/>
        <end position="162"/>
    </location>
</feature>
<dbReference type="InterPro" id="IPR001932">
    <property type="entry name" value="PPM-type_phosphatase-like_dom"/>
</dbReference>
<name>A0A5C6RW77_9FLAO</name>
<sequence>MSELFYSINQDTVINLCKQAILISYNSFKKTSLPDKLNPKTLNLLNVVANSFNNIGAVYNSKGSASEAIKYFLKSLAIKEKIKDKEGIAVALINLGYIYVNQGDIPLAIKSYHRSLVINEEINDKNGIAYSLNNLGFIYNSQGDFEKALEYFQQSLAIREEFGNKKMIAVSLNNIGVFYDDQGNLSAALDYFKRSLVIREEIKDRKGIAVSLNNIAGVYKKWEDYDKALVTYKKSLKIKEEIGDWQGMATSMNNIGGVLLIKNNLHDAQGYITQSLKIAREIGSPKKIKASAFILSELYEKKGSALKALEMYKLYIQMRDSLNNEETQKASAQQQAKYEYEKQKVVDDAEHVKLIAIEKEEKEKQQIITLATTGGLGLVVIFLIFVFNRLRITKQQKLVIETQKQEVEMQKVVVEEAHAELEEKNQEIMDSITYAKRIQNAILPPTKLVKKYLKESFILYKPKDVVAGDFYWMEHNNNKILFAAADCTGHGVPGAMVSVVCNNGLNRSVREYGLTDPGQILNKTREIVIQEFDKSEEDIKDGMDIALCSLEGNKLQYAGAHNPLWIIRNGEIIETKANKQPIGRFDNPEPYITHSFDLEQGDSIYIFSDGYVDQFGGEKGKKFKAKAFRDLLLSIQYKSMEKQKAIIDDAFEAWKGNLEQIDDVCVIGVRI</sequence>
<evidence type="ECO:0000256" key="3">
    <source>
        <dbReference type="PROSITE-ProRule" id="PRU00339"/>
    </source>
</evidence>
<dbReference type="EMBL" id="VOOS01000002">
    <property type="protein sequence ID" value="TXB65840.1"/>
    <property type="molecule type" value="Genomic_DNA"/>
</dbReference>
<dbReference type="Pfam" id="PF07228">
    <property type="entry name" value="SpoIIE"/>
    <property type="match status" value="1"/>
</dbReference>
<dbReference type="SUPFAM" id="SSF48452">
    <property type="entry name" value="TPR-like"/>
    <property type="match status" value="2"/>
</dbReference>
<keyword evidence="4" id="KW-0812">Transmembrane</keyword>
<protein>
    <submittedName>
        <fullName evidence="6">Tetratricopeptide repeat protein</fullName>
    </submittedName>
</protein>
<dbReference type="OrthoDB" id="9763484at2"/>